<gene>
    <name evidence="8" type="ORF">Q0590_04815</name>
</gene>
<keyword evidence="9" id="KW-1185">Reference proteome</keyword>
<dbReference type="PRINTS" id="PR00344">
    <property type="entry name" value="BCTRLSENSOR"/>
</dbReference>
<feature type="domain" description="Histidine kinase" evidence="7">
    <location>
        <begin position="230"/>
        <end position="439"/>
    </location>
</feature>
<sequence>MHKYAYQNIVKVGIANELDIVLAYKRARQLTQLTGMPVPTQTKFATAVSEICRNVLEHVGEGSIVFSIIEQDKHLYVEALIIDYGRGIPNIEEILKINIQPLGGKGWGIANAKKLVDQFFIESKLNNGTKVKLLKKIPANHPPINKPIIEGWNEYFNNESRISPYEEIKQQNIQLLEVMEALRIKQMQTEHQMDEIKSLHNNVSALLKEREEANGMLQKMNKELEEFAYTVSHDLKAPLRNIQGIAKLINKAVKASGNEQANMHFEMLNEQVKRMDSLITGILSYSKSGRQYIEQTTVDVKNLLLEIIASVALPAGLEVQILSEMPVLHTEEIYLRQIFTNLIENAIKYHDTQQGIIAISAIEKEKFIEFAVKDDGPGIPEEYHEKIFQMYYSLHTSSNDSTGLGLSIIKKITSEKGGKVWVESQGRGATFIFTWPAETA</sequence>
<reference evidence="8" key="1">
    <citation type="submission" date="2023-07" db="EMBL/GenBank/DDBJ databases">
        <title>The genome sequence of Rhodocytophaga aerolata KACC 12507.</title>
        <authorList>
            <person name="Zhang X."/>
        </authorList>
    </citation>
    <scope>NUCLEOTIDE SEQUENCE</scope>
    <source>
        <strain evidence="8">KACC 12507</strain>
    </source>
</reference>
<dbReference type="EC" id="2.7.13.3" evidence="2"/>
<evidence type="ECO:0000256" key="6">
    <source>
        <dbReference type="SAM" id="Coils"/>
    </source>
</evidence>
<evidence type="ECO:0000256" key="4">
    <source>
        <dbReference type="ARBA" id="ARBA00022679"/>
    </source>
</evidence>
<dbReference type="RefSeq" id="WP_302036363.1">
    <property type="nucleotide sequence ID" value="NZ_JAUKPO010000002.1"/>
</dbReference>
<dbReference type="Pfam" id="PF02518">
    <property type="entry name" value="HATPase_c"/>
    <property type="match status" value="1"/>
</dbReference>
<dbReference type="InterPro" id="IPR003661">
    <property type="entry name" value="HisK_dim/P_dom"/>
</dbReference>
<organism evidence="8 9">
    <name type="scientific">Rhodocytophaga aerolata</name>
    <dbReference type="NCBI Taxonomy" id="455078"/>
    <lineage>
        <taxon>Bacteria</taxon>
        <taxon>Pseudomonadati</taxon>
        <taxon>Bacteroidota</taxon>
        <taxon>Cytophagia</taxon>
        <taxon>Cytophagales</taxon>
        <taxon>Rhodocytophagaceae</taxon>
        <taxon>Rhodocytophaga</taxon>
    </lineage>
</organism>
<comment type="catalytic activity">
    <reaction evidence="1">
        <text>ATP + protein L-histidine = ADP + protein N-phospho-L-histidine.</text>
        <dbReference type="EC" id="2.7.13.3"/>
    </reaction>
</comment>
<dbReference type="PANTHER" id="PTHR42878">
    <property type="entry name" value="TWO-COMPONENT HISTIDINE KINASE"/>
    <property type="match status" value="1"/>
</dbReference>
<dbReference type="CDD" id="cd00082">
    <property type="entry name" value="HisKA"/>
    <property type="match status" value="1"/>
</dbReference>
<dbReference type="PANTHER" id="PTHR42878:SF15">
    <property type="entry name" value="BACTERIOPHYTOCHROME"/>
    <property type="match status" value="1"/>
</dbReference>
<keyword evidence="6" id="KW-0175">Coiled coil</keyword>
<evidence type="ECO:0000313" key="9">
    <source>
        <dbReference type="Proteomes" id="UP001168528"/>
    </source>
</evidence>
<evidence type="ECO:0000256" key="2">
    <source>
        <dbReference type="ARBA" id="ARBA00012438"/>
    </source>
</evidence>
<keyword evidence="5" id="KW-0418">Kinase</keyword>
<protein>
    <recommendedName>
        <fullName evidence="2">histidine kinase</fullName>
        <ecNumber evidence="2">2.7.13.3</ecNumber>
    </recommendedName>
</protein>
<dbReference type="InterPro" id="IPR005467">
    <property type="entry name" value="His_kinase_dom"/>
</dbReference>
<dbReference type="Proteomes" id="UP001168528">
    <property type="component" value="Unassembled WGS sequence"/>
</dbReference>
<feature type="coiled-coil region" evidence="6">
    <location>
        <begin position="165"/>
        <end position="223"/>
    </location>
</feature>
<dbReference type="Pfam" id="PF00512">
    <property type="entry name" value="HisKA"/>
    <property type="match status" value="1"/>
</dbReference>
<keyword evidence="4" id="KW-0808">Transferase</keyword>
<dbReference type="InterPro" id="IPR004358">
    <property type="entry name" value="Sig_transdc_His_kin-like_C"/>
</dbReference>
<dbReference type="InterPro" id="IPR050351">
    <property type="entry name" value="BphY/WalK/GraS-like"/>
</dbReference>
<dbReference type="InterPro" id="IPR036890">
    <property type="entry name" value="HATPase_C_sf"/>
</dbReference>
<dbReference type="SUPFAM" id="SSF47384">
    <property type="entry name" value="Homodimeric domain of signal transducing histidine kinase"/>
    <property type="match status" value="1"/>
</dbReference>
<evidence type="ECO:0000256" key="1">
    <source>
        <dbReference type="ARBA" id="ARBA00000085"/>
    </source>
</evidence>
<dbReference type="SMART" id="SM00388">
    <property type="entry name" value="HisKA"/>
    <property type="match status" value="1"/>
</dbReference>
<dbReference type="Gene3D" id="3.30.565.10">
    <property type="entry name" value="Histidine kinase-like ATPase, C-terminal domain"/>
    <property type="match status" value="2"/>
</dbReference>
<evidence type="ECO:0000256" key="5">
    <source>
        <dbReference type="ARBA" id="ARBA00022777"/>
    </source>
</evidence>
<dbReference type="InterPro" id="IPR036097">
    <property type="entry name" value="HisK_dim/P_sf"/>
</dbReference>
<keyword evidence="8" id="KW-0067">ATP-binding</keyword>
<keyword evidence="3" id="KW-0597">Phosphoprotein</keyword>
<proteinExistence type="predicted"/>
<accession>A0ABT8R0F1</accession>
<comment type="caution">
    <text evidence="8">The sequence shown here is derived from an EMBL/GenBank/DDBJ whole genome shotgun (WGS) entry which is preliminary data.</text>
</comment>
<name>A0ABT8R0F1_9BACT</name>
<dbReference type="SMART" id="SM00387">
    <property type="entry name" value="HATPase_c"/>
    <property type="match status" value="2"/>
</dbReference>
<dbReference type="PROSITE" id="PS50109">
    <property type="entry name" value="HIS_KIN"/>
    <property type="match status" value="1"/>
</dbReference>
<dbReference type="EMBL" id="JAUKPO010000002">
    <property type="protein sequence ID" value="MDO1445559.1"/>
    <property type="molecule type" value="Genomic_DNA"/>
</dbReference>
<evidence type="ECO:0000313" key="8">
    <source>
        <dbReference type="EMBL" id="MDO1445559.1"/>
    </source>
</evidence>
<evidence type="ECO:0000256" key="3">
    <source>
        <dbReference type="ARBA" id="ARBA00022553"/>
    </source>
</evidence>
<dbReference type="Gene3D" id="1.10.287.130">
    <property type="match status" value="1"/>
</dbReference>
<dbReference type="GO" id="GO:0005524">
    <property type="term" value="F:ATP binding"/>
    <property type="evidence" value="ECO:0007669"/>
    <property type="project" value="UniProtKB-KW"/>
</dbReference>
<dbReference type="InterPro" id="IPR003594">
    <property type="entry name" value="HATPase_dom"/>
</dbReference>
<keyword evidence="8" id="KW-0547">Nucleotide-binding</keyword>
<evidence type="ECO:0000259" key="7">
    <source>
        <dbReference type="PROSITE" id="PS50109"/>
    </source>
</evidence>
<dbReference type="SUPFAM" id="SSF55874">
    <property type="entry name" value="ATPase domain of HSP90 chaperone/DNA topoisomerase II/histidine kinase"/>
    <property type="match status" value="2"/>
</dbReference>